<keyword evidence="4" id="KW-1185">Reference proteome</keyword>
<evidence type="ECO:0000313" key="4">
    <source>
        <dbReference type="Proteomes" id="UP000294927"/>
    </source>
</evidence>
<feature type="compositionally biased region" description="Acidic residues" evidence="1">
    <location>
        <begin position="72"/>
        <end position="91"/>
    </location>
</feature>
<feature type="transmembrane region" description="Helical" evidence="2">
    <location>
        <begin position="37"/>
        <end position="55"/>
    </location>
</feature>
<name>A0A4R7W3C0_9PSEU</name>
<dbReference type="AlphaFoldDB" id="A0A4R7W3C0"/>
<sequence>MVVIARIVAGAVIVLVLAGFTAMFVTGLDRGETGRAVAGAVLLAVTVSALVSGFLPERRGRGGRWSVAVGGDAEDADDGADDGGDGDGGDA</sequence>
<comment type="caution">
    <text evidence="3">The sequence shown here is derived from an EMBL/GenBank/DDBJ whole genome shotgun (WGS) entry which is preliminary data.</text>
</comment>
<evidence type="ECO:0000256" key="1">
    <source>
        <dbReference type="SAM" id="MobiDB-lite"/>
    </source>
</evidence>
<keyword evidence="2" id="KW-1133">Transmembrane helix</keyword>
<dbReference type="Proteomes" id="UP000294927">
    <property type="component" value="Unassembled WGS sequence"/>
</dbReference>
<protein>
    <submittedName>
        <fullName evidence="3">Uncharacterized protein</fullName>
    </submittedName>
</protein>
<dbReference type="EMBL" id="SOCP01000002">
    <property type="protein sequence ID" value="TDV56409.1"/>
    <property type="molecule type" value="Genomic_DNA"/>
</dbReference>
<keyword evidence="2" id="KW-0472">Membrane</keyword>
<evidence type="ECO:0000313" key="3">
    <source>
        <dbReference type="EMBL" id="TDV56409.1"/>
    </source>
</evidence>
<organism evidence="3 4">
    <name type="scientific">Actinophytocola oryzae</name>
    <dbReference type="NCBI Taxonomy" id="502181"/>
    <lineage>
        <taxon>Bacteria</taxon>
        <taxon>Bacillati</taxon>
        <taxon>Actinomycetota</taxon>
        <taxon>Actinomycetes</taxon>
        <taxon>Pseudonocardiales</taxon>
        <taxon>Pseudonocardiaceae</taxon>
    </lineage>
</organism>
<dbReference type="RefSeq" id="WP_133901656.1">
    <property type="nucleotide sequence ID" value="NZ_SOCP01000002.1"/>
</dbReference>
<accession>A0A4R7W3C0</accession>
<keyword evidence="2" id="KW-0812">Transmembrane</keyword>
<proteinExistence type="predicted"/>
<evidence type="ECO:0000256" key="2">
    <source>
        <dbReference type="SAM" id="Phobius"/>
    </source>
</evidence>
<gene>
    <name evidence="3" type="ORF">CLV71_102476</name>
</gene>
<feature type="transmembrane region" description="Helical" evidence="2">
    <location>
        <begin position="7"/>
        <end position="25"/>
    </location>
</feature>
<reference evidence="3 4" key="1">
    <citation type="submission" date="2019-03" db="EMBL/GenBank/DDBJ databases">
        <title>Genomic Encyclopedia of Archaeal and Bacterial Type Strains, Phase II (KMG-II): from individual species to whole genera.</title>
        <authorList>
            <person name="Goeker M."/>
        </authorList>
    </citation>
    <scope>NUCLEOTIDE SEQUENCE [LARGE SCALE GENOMIC DNA]</scope>
    <source>
        <strain evidence="3 4">DSM 45499</strain>
    </source>
</reference>
<feature type="region of interest" description="Disordered" evidence="1">
    <location>
        <begin position="66"/>
        <end position="91"/>
    </location>
</feature>